<comment type="caution">
    <text evidence="10">The sequence shown here is derived from an EMBL/GenBank/DDBJ whole genome shotgun (WGS) entry which is preliminary data.</text>
</comment>
<evidence type="ECO:0000256" key="4">
    <source>
        <dbReference type="ARBA" id="ARBA00022801"/>
    </source>
</evidence>
<dbReference type="Gene3D" id="3.20.20.80">
    <property type="entry name" value="Glycosidases"/>
    <property type="match status" value="1"/>
</dbReference>
<dbReference type="PANTHER" id="PTHR31490">
    <property type="entry name" value="GLYCOSYL HYDROLASE"/>
    <property type="match status" value="1"/>
</dbReference>
<dbReference type="Pfam" id="PF00331">
    <property type="entry name" value="Glyco_hydro_10"/>
    <property type="match status" value="1"/>
</dbReference>
<dbReference type="SUPFAM" id="SSF51445">
    <property type="entry name" value="(Trans)glycosidases"/>
    <property type="match status" value="1"/>
</dbReference>
<evidence type="ECO:0000256" key="5">
    <source>
        <dbReference type="ARBA" id="ARBA00023277"/>
    </source>
</evidence>
<dbReference type="EC" id="3.2.1.8" evidence="8"/>
<dbReference type="RefSeq" id="WP_114351894.1">
    <property type="nucleotide sequence ID" value="NZ_QPJJ01000003.1"/>
</dbReference>
<keyword evidence="3 10" id="KW-0858">Xylan degradation</keyword>
<keyword evidence="6 8" id="KW-0326">Glycosidase</keyword>
<evidence type="ECO:0000256" key="1">
    <source>
        <dbReference type="ARBA" id="ARBA00000681"/>
    </source>
</evidence>
<proteinExistence type="inferred from homology"/>
<dbReference type="InterPro" id="IPR044846">
    <property type="entry name" value="GH10"/>
</dbReference>
<dbReference type="AlphaFoldDB" id="A0A368Y7I4"/>
<keyword evidence="4 8" id="KW-0378">Hydrolase</keyword>
<evidence type="ECO:0000259" key="9">
    <source>
        <dbReference type="PROSITE" id="PS51760"/>
    </source>
</evidence>
<evidence type="ECO:0000313" key="10">
    <source>
        <dbReference type="EMBL" id="RCW74777.1"/>
    </source>
</evidence>
<accession>A0A368Y7I4</accession>
<evidence type="ECO:0000256" key="8">
    <source>
        <dbReference type="RuleBase" id="RU361174"/>
    </source>
</evidence>
<comment type="catalytic activity">
    <reaction evidence="1 8">
        <text>Endohydrolysis of (1-&gt;4)-beta-D-xylosidic linkages in xylans.</text>
        <dbReference type="EC" id="3.2.1.8"/>
    </reaction>
</comment>
<dbReference type="PRINTS" id="PR00134">
    <property type="entry name" value="GLHYDRLASE10"/>
</dbReference>
<comment type="pathway">
    <text evidence="2">Glycan degradation; xylan degradation.</text>
</comment>
<keyword evidence="11" id="KW-1185">Reference proteome</keyword>
<name>A0A368Y7I4_9BACI</name>
<dbReference type="OrthoDB" id="9809277at2"/>
<keyword evidence="5 8" id="KW-0119">Carbohydrate metabolism</keyword>
<gene>
    <name evidence="10" type="ORF">DFR57_10373</name>
</gene>
<dbReference type="InterPro" id="IPR001000">
    <property type="entry name" value="GH10_dom"/>
</dbReference>
<sequence length="325" mass="38561">MYDQIPSLKEVFKTDFHIGAAVNPKTLKSSKELLDYHFSSITAENVMKFEVIHPKKDTYDFTQADLLADYARKNDKKMRGHTLVWHNQTPNWVFENTNKEKVLSMMKQHIFKIVERYKDVVHAWDVVNEAIDDKAETFYRKSPWLDLAGEEFIEKAFLFAHEADPQATLFYNDYNACDPVKSEKIYQLVKRLKEKGVPIHGIGMQAHWNIYDPSIDEIRAAIKKYVSLGVEIHITEMDVSVFEFEDKRTDLTQPTEEMISMQQKRYREFFDIFKEYKEHIGSVTFWGIADDYTWLDDFPQKGRKNWPFLFDDKQQPKEVFFHIIK</sequence>
<dbReference type="InterPro" id="IPR017853">
    <property type="entry name" value="GH"/>
</dbReference>
<reference evidence="10 11" key="1">
    <citation type="submission" date="2018-07" db="EMBL/GenBank/DDBJ databases">
        <title>Genomic Encyclopedia of Type Strains, Phase IV (KMG-IV): sequencing the most valuable type-strain genomes for metagenomic binning, comparative biology and taxonomic classification.</title>
        <authorList>
            <person name="Goeker M."/>
        </authorList>
    </citation>
    <scope>NUCLEOTIDE SEQUENCE [LARGE SCALE GENOMIC DNA]</scope>
    <source>
        <strain evidence="10 11">DSM 27696</strain>
    </source>
</reference>
<dbReference type="Proteomes" id="UP000252585">
    <property type="component" value="Unassembled WGS sequence"/>
</dbReference>
<evidence type="ECO:0000256" key="3">
    <source>
        <dbReference type="ARBA" id="ARBA00022651"/>
    </source>
</evidence>
<dbReference type="PROSITE" id="PS51760">
    <property type="entry name" value="GH10_2"/>
    <property type="match status" value="1"/>
</dbReference>
<dbReference type="SMART" id="SM00633">
    <property type="entry name" value="Glyco_10"/>
    <property type="match status" value="1"/>
</dbReference>
<keyword evidence="7 8" id="KW-0624">Polysaccharide degradation</keyword>
<evidence type="ECO:0000313" key="11">
    <source>
        <dbReference type="Proteomes" id="UP000252585"/>
    </source>
</evidence>
<dbReference type="GO" id="GO:0031176">
    <property type="term" value="F:endo-1,4-beta-xylanase activity"/>
    <property type="evidence" value="ECO:0007669"/>
    <property type="project" value="UniProtKB-EC"/>
</dbReference>
<dbReference type="GO" id="GO:0045493">
    <property type="term" value="P:xylan catabolic process"/>
    <property type="evidence" value="ECO:0007669"/>
    <property type="project" value="UniProtKB-KW"/>
</dbReference>
<organism evidence="10 11">
    <name type="scientific">Saliterribacillus persicus</name>
    <dbReference type="NCBI Taxonomy" id="930114"/>
    <lineage>
        <taxon>Bacteria</taxon>
        <taxon>Bacillati</taxon>
        <taxon>Bacillota</taxon>
        <taxon>Bacilli</taxon>
        <taxon>Bacillales</taxon>
        <taxon>Bacillaceae</taxon>
        <taxon>Saliterribacillus</taxon>
    </lineage>
</organism>
<dbReference type="PANTHER" id="PTHR31490:SF90">
    <property type="entry name" value="ENDO-1,4-BETA-XYLANASE A"/>
    <property type="match status" value="1"/>
</dbReference>
<dbReference type="EMBL" id="QPJJ01000003">
    <property type="protein sequence ID" value="RCW74777.1"/>
    <property type="molecule type" value="Genomic_DNA"/>
</dbReference>
<evidence type="ECO:0000256" key="7">
    <source>
        <dbReference type="ARBA" id="ARBA00023326"/>
    </source>
</evidence>
<evidence type="ECO:0000256" key="6">
    <source>
        <dbReference type="ARBA" id="ARBA00023295"/>
    </source>
</evidence>
<feature type="domain" description="GH10" evidence="9">
    <location>
        <begin position="2"/>
        <end position="325"/>
    </location>
</feature>
<comment type="similarity">
    <text evidence="8">Belongs to the glycosyl hydrolase 10 (cellulase F) family.</text>
</comment>
<evidence type="ECO:0000256" key="2">
    <source>
        <dbReference type="ARBA" id="ARBA00004851"/>
    </source>
</evidence>
<protein>
    <recommendedName>
        <fullName evidence="8">Beta-xylanase</fullName>
        <ecNumber evidence="8">3.2.1.8</ecNumber>
    </recommendedName>
</protein>